<evidence type="ECO:0000256" key="1">
    <source>
        <dbReference type="SAM" id="MobiDB-lite"/>
    </source>
</evidence>
<dbReference type="Pfam" id="PF13649">
    <property type="entry name" value="Methyltransf_25"/>
    <property type="match status" value="1"/>
</dbReference>
<dbReference type="InterPro" id="IPR041698">
    <property type="entry name" value="Methyltransf_25"/>
</dbReference>
<evidence type="ECO:0000313" key="3">
    <source>
        <dbReference type="EMBL" id="TKX20714.1"/>
    </source>
</evidence>
<name>A0A4U7AY72_9PEZI</name>
<dbReference type="Proteomes" id="UP000308133">
    <property type="component" value="Unassembled WGS sequence"/>
</dbReference>
<proteinExistence type="predicted"/>
<evidence type="ECO:0000313" key="4">
    <source>
        <dbReference type="Proteomes" id="UP000308133"/>
    </source>
</evidence>
<evidence type="ECO:0000259" key="2">
    <source>
        <dbReference type="Pfam" id="PF13649"/>
    </source>
</evidence>
<sequence length="297" mass="32865">MAANAPSTSVQEFISRDTWKNHSYGMSGPGSPHAHPTKASPMATARHQLELINSASPFSTATSVLDIACGPGTVYRELFSSNLPLSPTAALLATDISAPMISHITARQAEHQPGDEHTWARVKAWVADATNLDTVPSDSQSHVVSQMGIFLIPDSDAALAEVRRVMRKDGRAVFSMSSVAKAAWNQEIMCMVEELHPERKMPTMPRKWCDKGLFKEELVRNGFKGVRVEEFKMGLGYEDEEKTVEMLWKNMPFIPQVTRGMSEEEIKHVKAKMVERMKERFPGKEMPGLALIGVASV</sequence>
<dbReference type="Gene3D" id="3.40.50.150">
    <property type="entry name" value="Vaccinia Virus protein VP39"/>
    <property type="match status" value="1"/>
</dbReference>
<feature type="domain" description="Methyltransferase" evidence="2">
    <location>
        <begin position="64"/>
        <end position="170"/>
    </location>
</feature>
<accession>A0A4U7AY72</accession>
<dbReference type="AlphaFoldDB" id="A0A4U7AY72"/>
<dbReference type="InterPro" id="IPR029063">
    <property type="entry name" value="SAM-dependent_MTases_sf"/>
</dbReference>
<gene>
    <name evidence="3" type="ORF">C1H76_7100</name>
</gene>
<dbReference type="EMBL" id="PTQR01000086">
    <property type="protein sequence ID" value="TKX20714.1"/>
    <property type="molecule type" value="Genomic_DNA"/>
</dbReference>
<comment type="caution">
    <text evidence="3">The sequence shown here is derived from an EMBL/GenBank/DDBJ whole genome shotgun (WGS) entry which is preliminary data.</text>
</comment>
<reference evidence="3 4" key="1">
    <citation type="submission" date="2018-02" db="EMBL/GenBank/DDBJ databases">
        <title>Draft genome sequences of Elsinoe sp., causing black scab on jojoba.</title>
        <authorList>
            <person name="Stodart B."/>
            <person name="Jeffress S."/>
            <person name="Ash G."/>
            <person name="Arun Chinnappa K."/>
        </authorList>
    </citation>
    <scope>NUCLEOTIDE SEQUENCE [LARGE SCALE GENOMIC DNA]</scope>
    <source>
        <strain evidence="3 4">Hillstone_2</strain>
    </source>
</reference>
<keyword evidence="3" id="KW-0808">Transferase</keyword>
<protein>
    <submittedName>
        <fullName evidence="3">Methyltransferase domain-containing protein 23</fullName>
    </submittedName>
</protein>
<organism evidence="3 4">
    <name type="scientific">Elsinoe australis</name>
    <dbReference type="NCBI Taxonomy" id="40998"/>
    <lineage>
        <taxon>Eukaryota</taxon>
        <taxon>Fungi</taxon>
        <taxon>Dikarya</taxon>
        <taxon>Ascomycota</taxon>
        <taxon>Pezizomycotina</taxon>
        <taxon>Dothideomycetes</taxon>
        <taxon>Dothideomycetidae</taxon>
        <taxon>Myriangiales</taxon>
        <taxon>Elsinoaceae</taxon>
        <taxon>Elsinoe</taxon>
    </lineage>
</organism>
<keyword evidence="3" id="KW-0489">Methyltransferase</keyword>
<dbReference type="SUPFAM" id="SSF53335">
    <property type="entry name" value="S-adenosyl-L-methionine-dependent methyltransferases"/>
    <property type="match status" value="1"/>
</dbReference>
<dbReference type="CDD" id="cd02440">
    <property type="entry name" value="AdoMet_MTases"/>
    <property type="match status" value="1"/>
</dbReference>
<dbReference type="GO" id="GO:0008168">
    <property type="term" value="F:methyltransferase activity"/>
    <property type="evidence" value="ECO:0007669"/>
    <property type="project" value="UniProtKB-KW"/>
</dbReference>
<feature type="region of interest" description="Disordered" evidence="1">
    <location>
        <begin position="21"/>
        <end position="42"/>
    </location>
</feature>
<dbReference type="GO" id="GO:0032259">
    <property type="term" value="P:methylation"/>
    <property type="evidence" value="ECO:0007669"/>
    <property type="project" value="UniProtKB-KW"/>
</dbReference>